<evidence type="ECO:0000313" key="4">
    <source>
        <dbReference type="Proteomes" id="UP000001744"/>
    </source>
</evidence>
<sequence length="361" mass="39578">MRLPLIRLIACLCTFSRARADSSLDGIDLDPSTETLGGALRPPSFSCCLDSLEYSFCGVCTNNSDSNSVIVAYDENDIISETLPVVDGVGTEDESSQFLETCLACSQAENCTLIEVVNFERRDTRPSTGIIAGVGCLVSGLVLVFCTWLCLCVKRRHLTSPIHWSVLANLSADALLLAVVAFENTGGFSSSWQYMLVEAVHKVQQITCRLTFFFVAAGYGITRPIPRKLPLCVTIASFPLAAVVLVSMCDGVPHLSFIAQTVSDFLQYDTEVLTYVLVSIFVYKRFAEASAEKDKSKARVYRNVLAVVICSSFMPRVLLGIYYELPLSAPLSVEPLFSVLFDLILAYQFLPTGQNLMKLSM</sequence>
<evidence type="ECO:0000313" key="3">
    <source>
        <dbReference type="EMBL" id="EEB09073.1"/>
    </source>
</evidence>
<keyword evidence="1" id="KW-1133">Transmembrane helix</keyword>
<reference evidence="3 4" key="1">
    <citation type="journal article" date="2011" name="Science">
        <title>Comparative functional genomics of the fission yeasts.</title>
        <authorList>
            <person name="Rhind N."/>
            <person name="Chen Z."/>
            <person name="Yassour M."/>
            <person name="Thompson D.A."/>
            <person name="Haas B.J."/>
            <person name="Habib N."/>
            <person name="Wapinski I."/>
            <person name="Roy S."/>
            <person name="Lin M.F."/>
            <person name="Heiman D.I."/>
            <person name="Young S.K."/>
            <person name="Furuya K."/>
            <person name="Guo Y."/>
            <person name="Pidoux A."/>
            <person name="Chen H.M."/>
            <person name="Robbertse B."/>
            <person name="Goldberg J.M."/>
            <person name="Aoki K."/>
            <person name="Bayne E.H."/>
            <person name="Berlin A.M."/>
            <person name="Desjardins C.A."/>
            <person name="Dobbs E."/>
            <person name="Dukaj L."/>
            <person name="Fan L."/>
            <person name="FitzGerald M.G."/>
            <person name="French C."/>
            <person name="Gujja S."/>
            <person name="Hansen K."/>
            <person name="Keifenheim D."/>
            <person name="Levin J.Z."/>
            <person name="Mosher R.A."/>
            <person name="Mueller C.A."/>
            <person name="Pfiffner J."/>
            <person name="Priest M."/>
            <person name="Russ C."/>
            <person name="Smialowska A."/>
            <person name="Swoboda P."/>
            <person name="Sykes S.M."/>
            <person name="Vaughn M."/>
            <person name="Vengrova S."/>
            <person name="Yoder R."/>
            <person name="Zeng Q."/>
            <person name="Allshire R."/>
            <person name="Baulcombe D."/>
            <person name="Birren B.W."/>
            <person name="Brown W."/>
            <person name="Ekwall K."/>
            <person name="Kellis M."/>
            <person name="Leatherwood J."/>
            <person name="Levin H."/>
            <person name="Margalit H."/>
            <person name="Martienssen R."/>
            <person name="Nieduszynski C.A."/>
            <person name="Spatafora J.W."/>
            <person name="Friedman N."/>
            <person name="Dalgaard J.Z."/>
            <person name="Baumann P."/>
            <person name="Niki H."/>
            <person name="Regev A."/>
            <person name="Nusbaum C."/>
        </authorList>
    </citation>
    <scope>NUCLEOTIDE SEQUENCE [LARGE SCALE GENOMIC DNA]</scope>
    <source>
        <strain evidence="4">yFS275 / FY16936</strain>
    </source>
</reference>
<dbReference type="EMBL" id="KE651167">
    <property type="protein sequence ID" value="EEB09073.1"/>
    <property type="molecule type" value="Genomic_DNA"/>
</dbReference>
<dbReference type="RefSeq" id="XP_002175366.1">
    <property type="nucleotide sequence ID" value="XM_002175330.1"/>
</dbReference>
<dbReference type="Proteomes" id="UP000001744">
    <property type="component" value="Unassembled WGS sequence"/>
</dbReference>
<feature type="chain" id="PRO_5002845125" description="G-protein coupled receptors family 1 profile domain-containing protein" evidence="2">
    <location>
        <begin position="21"/>
        <end position="361"/>
    </location>
</feature>
<proteinExistence type="predicted"/>
<feature type="transmembrane region" description="Helical" evidence="1">
    <location>
        <begin position="164"/>
        <end position="182"/>
    </location>
</feature>
<protein>
    <recommendedName>
        <fullName evidence="5">G-protein coupled receptors family 1 profile domain-containing protein</fullName>
    </recommendedName>
</protein>
<feature type="transmembrane region" description="Helical" evidence="1">
    <location>
        <begin position="229"/>
        <end position="253"/>
    </location>
</feature>
<dbReference type="GeneID" id="7050642"/>
<keyword evidence="1" id="KW-0472">Membrane</keyword>
<organism evidence="3 4">
    <name type="scientific">Schizosaccharomyces japonicus (strain yFS275 / FY16936)</name>
    <name type="common">Fission yeast</name>
    <dbReference type="NCBI Taxonomy" id="402676"/>
    <lineage>
        <taxon>Eukaryota</taxon>
        <taxon>Fungi</taxon>
        <taxon>Dikarya</taxon>
        <taxon>Ascomycota</taxon>
        <taxon>Taphrinomycotina</taxon>
        <taxon>Schizosaccharomycetes</taxon>
        <taxon>Schizosaccharomycetales</taxon>
        <taxon>Schizosaccharomycetaceae</taxon>
        <taxon>Schizosaccharomyces</taxon>
    </lineage>
</organism>
<keyword evidence="4" id="KW-1185">Reference proteome</keyword>
<dbReference type="JaponicusDB" id="SJAG_04247"/>
<keyword evidence="2" id="KW-0732">Signal</keyword>
<feature type="transmembrane region" description="Helical" evidence="1">
    <location>
        <begin position="130"/>
        <end position="152"/>
    </location>
</feature>
<feature type="transmembrane region" description="Helical" evidence="1">
    <location>
        <begin position="265"/>
        <end position="283"/>
    </location>
</feature>
<feature type="signal peptide" evidence="2">
    <location>
        <begin position="1"/>
        <end position="20"/>
    </location>
</feature>
<keyword evidence="1" id="KW-0812">Transmembrane</keyword>
<evidence type="ECO:0000256" key="1">
    <source>
        <dbReference type="SAM" id="Phobius"/>
    </source>
</evidence>
<evidence type="ECO:0000256" key="2">
    <source>
        <dbReference type="SAM" id="SignalP"/>
    </source>
</evidence>
<dbReference type="HOGENOM" id="CLU_767600_0_0_1"/>
<name>B6K6B9_SCHJY</name>
<gene>
    <name evidence="3" type="ORF">SJAG_04247</name>
</gene>
<evidence type="ECO:0008006" key="5">
    <source>
        <dbReference type="Google" id="ProtNLM"/>
    </source>
</evidence>
<dbReference type="VEuPathDB" id="FungiDB:SJAG_04247"/>
<feature type="transmembrane region" description="Helical" evidence="1">
    <location>
        <begin position="202"/>
        <end position="222"/>
    </location>
</feature>
<dbReference type="AlphaFoldDB" id="B6K6B9"/>
<feature type="transmembrane region" description="Helical" evidence="1">
    <location>
        <begin position="304"/>
        <end position="323"/>
    </location>
</feature>
<accession>B6K6B9</accession>